<dbReference type="PROSITE" id="PS50082">
    <property type="entry name" value="WD_REPEATS_2"/>
    <property type="match status" value="2"/>
</dbReference>
<evidence type="ECO:0008006" key="6">
    <source>
        <dbReference type="Google" id="ProtNLM"/>
    </source>
</evidence>
<dbReference type="Pfam" id="PF00400">
    <property type="entry name" value="WD40"/>
    <property type="match status" value="3"/>
</dbReference>
<feature type="region of interest" description="Disordered" evidence="4">
    <location>
        <begin position="444"/>
        <end position="470"/>
    </location>
</feature>
<gene>
    <name evidence="5" type="ORF">TR146048</name>
</gene>
<evidence type="ECO:0000256" key="2">
    <source>
        <dbReference type="ARBA" id="ARBA00022737"/>
    </source>
</evidence>
<dbReference type="InterPro" id="IPR015943">
    <property type="entry name" value="WD40/YVTN_repeat-like_dom_sf"/>
</dbReference>
<sequence>NGPYLTRCMATPPTLNGKLMLQHIPEHLPLPMPDSCSTKSANINHVWQLIVAVDAAFLYNKAISTCLPPDQRHLYLRRRSQLARCKCPNVNSAVTHKTVEAADPTLRSEYLSLRKILLTLKYGNPVPLQSQPPASVPTDNSSSFNVLLEKYQRDDPRLRVRRLDSFSTSSVSSLSQHRAAHMRKRHPDDSLSSGYAFSGIETIFDHHKDSITRIRFPHNDSSRLAVASADGTISICHIVPLAGGQGQTEEENEQGDATTSFSVSSPPITWFRLPNPGTAAAVMDISWSTINDFLISASLDGSLCLWDVQKSNLARHFSAGDLNAGGLLACEFHPANNNYLAISGTRGVVQIVNLSTGRALKDGRDQLHLPKNRHVLTLPCLTREDLSHHLGQGCVTCLAFDMASVPCLWVGTDQGLIQSYLCDSYTGRLTRARRLQLNLAHIPETAPAPAPTPKPVTLGHRADPQKGKGKKAWFGGAGGSGKAMNGGHLPSVTSLVARSWINHSDSATYLLANAAGLGLLVFRVVSADGQLTLFRQFDLSHTPLGVRPLTNSYGLHLLHSCFAPLISFRAGACAVSAGEEGNVYIFEVLSSTTSGQEVGQYGLTGRCLTYFQGHTGPVADVALSWDESVLASADEQGKVILWRRQPRSASE</sequence>
<dbReference type="PANTHER" id="PTHR22838:SF4">
    <property type="entry name" value="WD REPEAT-CONTAINING PROTEIN 13"/>
    <property type="match status" value="1"/>
</dbReference>
<dbReference type="Gene3D" id="2.130.10.10">
    <property type="entry name" value="YVTN repeat-like/Quinoprotein amine dehydrogenase"/>
    <property type="match status" value="2"/>
</dbReference>
<keyword evidence="1 3" id="KW-0853">WD repeat</keyword>
<dbReference type="InterPro" id="IPR001680">
    <property type="entry name" value="WD40_rpt"/>
</dbReference>
<feature type="repeat" description="WD" evidence="3">
    <location>
        <begin position="611"/>
        <end position="642"/>
    </location>
</feature>
<dbReference type="GO" id="GO:0005634">
    <property type="term" value="C:nucleus"/>
    <property type="evidence" value="ECO:0007669"/>
    <property type="project" value="TreeGrafter"/>
</dbReference>
<evidence type="ECO:0000256" key="4">
    <source>
        <dbReference type="SAM" id="MobiDB-lite"/>
    </source>
</evidence>
<dbReference type="PANTHER" id="PTHR22838">
    <property type="entry name" value="WD REPEAT PROTEIN 26-RELATED"/>
    <property type="match status" value="1"/>
</dbReference>
<reference evidence="5" key="1">
    <citation type="submission" date="2016-01" db="EMBL/GenBank/DDBJ databases">
        <title>Reference transcriptome for the parasite Schistocephalus solidus: insights into the molecular evolution of parasitism.</title>
        <authorList>
            <person name="Hebert F.O."/>
            <person name="Grambauer S."/>
            <person name="Barber I."/>
            <person name="Landry C.R."/>
            <person name="Aubin-Horth N."/>
        </authorList>
    </citation>
    <scope>NUCLEOTIDE SEQUENCE</scope>
</reference>
<feature type="non-terminal residue" evidence="5">
    <location>
        <position position="1"/>
    </location>
</feature>
<evidence type="ECO:0000313" key="5">
    <source>
        <dbReference type="EMBL" id="JAP44253.1"/>
    </source>
</evidence>
<dbReference type="InterPro" id="IPR036322">
    <property type="entry name" value="WD40_repeat_dom_sf"/>
</dbReference>
<keyword evidence="2" id="KW-0677">Repeat</keyword>
<name>A0A0X3NY11_SCHSO</name>
<proteinExistence type="predicted"/>
<organism evidence="5">
    <name type="scientific">Schistocephalus solidus</name>
    <name type="common">Tapeworm</name>
    <dbReference type="NCBI Taxonomy" id="70667"/>
    <lineage>
        <taxon>Eukaryota</taxon>
        <taxon>Metazoa</taxon>
        <taxon>Spiralia</taxon>
        <taxon>Lophotrochozoa</taxon>
        <taxon>Platyhelminthes</taxon>
        <taxon>Cestoda</taxon>
        <taxon>Eucestoda</taxon>
        <taxon>Diphyllobothriidea</taxon>
        <taxon>Diphyllobothriidae</taxon>
        <taxon>Schistocephalus</taxon>
    </lineage>
</organism>
<dbReference type="EMBL" id="GEEE01018972">
    <property type="protein sequence ID" value="JAP44253.1"/>
    <property type="molecule type" value="Transcribed_RNA"/>
</dbReference>
<dbReference type="InterPro" id="IPR051350">
    <property type="entry name" value="WD_repeat-ST_regulator"/>
</dbReference>
<dbReference type="AlphaFoldDB" id="A0A0X3NY11"/>
<evidence type="ECO:0000256" key="1">
    <source>
        <dbReference type="ARBA" id="ARBA00022574"/>
    </source>
</evidence>
<dbReference type="SMART" id="SM00320">
    <property type="entry name" value="WD40"/>
    <property type="match status" value="4"/>
</dbReference>
<dbReference type="GO" id="GO:1990841">
    <property type="term" value="F:promoter-specific chromatin binding"/>
    <property type="evidence" value="ECO:0007669"/>
    <property type="project" value="TreeGrafter"/>
</dbReference>
<accession>A0A0X3NY11</accession>
<dbReference type="SUPFAM" id="SSF50978">
    <property type="entry name" value="WD40 repeat-like"/>
    <property type="match status" value="1"/>
</dbReference>
<dbReference type="PROSITE" id="PS00678">
    <property type="entry name" value="WD_REPEATS_1"/>
    <property type="match status" value="1"/>
</dbReference>
<protein>
    <recommendedName>
        <fullName evidence="6">WD repeat-containing protein 13</fullName>
    </recommendedName>
</protein>
<dbReference type="InterPro" id="IPR019775">
    <property type="entry name" value="WD40_repeat_CS"/>
</dbReference>
<feature type="repeat" description="WD" evidence="3">
    <location>
        <begin position="275"/>
        <end position="316"/>
    </location>
</feature>
<evidence type="ECO:0000256" key="3">
    <source>
        <dbReference type="PROSITE-ProRule" id="PRU00221"/>
    </source>
</evidence>
<dbReference type="PROSITE" id="PS50294">
    <property type="entry name" value="WD_REPEATS_REGION"/>
    <property type="match status" value="1"/>
</dbReference>